<reference evidence="3" key="1">
    <citation type="journal article" date="2020" name="Stud. Mycol.">
        <title>101 Dothideomycetes genomes: a test case for predicting lifestyles and emergence of pathogens.</title>
        <authorList>
            <person name="Haridas S."/>
            <person name="Albert R."/>
            <person name="Binder M."/>
            <person name="Bloem J."/>
            <person name="Labutti K."/>
            <person name="Salamov A."/>
            <person name="Andreopoulos B."/>
            <person name="Baker S."/>
            <person name="Barry K."/>
            <person name="Bills G."/>
            <person name="Bluhm B."/>
            <person name="Cannon C."/>
            <person name="Castanera R."/>
            <person name="Culley D."/>
            <person name="Daum C."/>
            <person name="Ezra D."/>
            <person name="Gonzalez J."/>
            <person name="Henrissat B."/>
            <person name="Kuo A."/>
            <person name="Liang C."/>
            <person name="Lipzen A."/>
            <person name="Lutzoni F."/>
            <person name="Magnuson J."/>
            <person name="Mondo S."/>
            <person name="Nolan M."/>
            <person name="Ohm R."/>
            <person name="Pangilinan J."/>
            <person name="Park H.-J."/>
            <person name="Ramirez L."/>
            <person name="Alfaro M."/>
            <person name="Sun H."/>
            <person name="Tritt A."/>
            <person name="Yoshinaga Y."/>
            <person name="Zwiers L.-H."/>
            <person name="Turgeon B."/>
            <person name="Goodwin S."/>
            <person name="Spatafora J."/>
            <person name="Crous P."/>
            <person name="Grigoriev I."/>
        </authorList>
    </citation>
    <scope>NUCLEOTIDE SEQUENCE</scope>
    <source>
        <strain evidence="3">CBS 113389</strain>
    </source>
</reference>
<dbReference type="Proteomes" id="UP000799767">
    <property type="component" value="Unassembled WGS sequence"/>
</dbReference>
<dbReference type="GO" id="GO:0140625">
    <property type="term" value="F:opioid growth factor receptor activity"/>
    <property type="evidence" value="ECO:0007669"/>
    <property type="project" value="InterPro"/>
</dbReference>
<accession>A0A6A6PN87</accession>
<name>A0A6A6PN87_9PEZI</name>
<evidence type="ECO:0000256" key="1">
    <source>
        <dbReference type="ARBA" id="ARBA00010365"/>
    </source>
</evidence>
<dbReference type="GeneID" id="54471291"/>
<evidence type="ECO:0000313" key="3">
    <source>
        <dbReference type="EMBL" id="KAF2481375.1"/>
    </source>
</evidence>
<dbReference type="RefSeq" id="XP_033587945.1">
    <property type="nucleotide sequence ID" value="XM_033730289.1"/>
</dbReference>
<protein>
    <submittedName>
        <fullName evidence="3">Opioid growth factor receptor conserved domain-containing protein</fullName>
    </submittedName>
</protein>
<dbReference type="GO" id="GO:0016020">
    <property type="term" value="C:membrane"/>
    <property type="evidence" value="ECO:0007669"/>
    <property type="project" value="InterPro"/>
</dbReference>
<dbReference type="InterPro" id="IPR006757">
    <property type="entry name" value="OGF_rcpt"/>
</dbReference>
<evidence type="ECO:0000259" key="2">
    <source>
        <dbReference type="Pfam" id="PF04664"/>
    </source>
</evidence>
<comment type="similarity">
    <text evidence="1">Belongs to the opioid growth factor receptor family.</text>
</comment>
<evidence type="ECO:0000313" key="4">
    <source>
        <dbReference type="Proteomes" id="UP000799767"/>
    </source>
</evidence>
<feature type="non-terminal residue" evidence="3">
    <location>
        <position position="180"/>
    </location>
</feature>
<dbReference type="EMBL" id="MU001638">
    <property type="protein sequence ID" value="KAF2481375.1"/>
    <property type="molecule type" value="Genomic_DNA"/>
</dbReference>
<dbReference type="OrthoDB" id="9030204at2759"/>
<proteinExistence type="inferred from homology"/>
<keyword evidence="4" id="KW-1185">Reference proteome</keyword>
<dbReference type="PANTHER" id="PTHR14015">
    <property type="entry name" value="OPIOID GROWTH FACTOR RECEPTOR OGFR ZETA-TYPE OPIOID RECEPTOR"/>
    <property type="match status" value="1"/>
</dbReference>
<dbReference type="AlphaFoldDB" id="A0A6A6PN87"/>
<gene>
    <name evidence="3" type="ORF">BDY17DRAFT_235536</name>
</gene>
<sequence length="180" mass="20913">IVAFYDPTISEADFEGRRLDQILAFNDNELEYHHDFIQYLFPLPERSPVNPHAPTITKDVRDAFLSRPDLRQQLTRSLQRMLEFYGFTTSPQSQHTDTISIVRGANFQGASKATWRTRMDHNHLRISRILRSLRVLGLDAEAKAFYDALLENDRDGSVSQRSKLYWQRAVERGLHLAPQD</sequence>
<organism evidence="3 4">
    <name type="scientific">Neohortaea acidophila</name>
    <dbReference type="NCBI Taxonomy" id="245834"/>
    <lineage>
        <taxon>Eukaryota</taxon>
        <taxon>Fungi</taxon>
        <taxon>Dikarya</taxon>
        <taxon>Ascomycota</taxon>
        <taxon>Pezizomycotina</taxon>
        <taxon>Dothideomycetes</taxon>
        <taxon>Dothideomycetidae</taxon>
        <taxon>Mycosphaerellales</taxon>
        <taxon>Teratosphaeriaceae</taxon>
        <taxon>Neohortaea</taxon>
    </lineage>
</organism>
<feature type="non-terminal residue" evidence="3">
    <location>
        <position position="1"/>
    </location>
</feature>
<dbReference type="PANTHER" id="PTHR14015:SF2">
    <property type="entry name" value="OPIOID GROWTH FACTOR RECEPTOR (OGFR) CONSERVED DOMAIN-CONTAINING PROTEIN"/>
    <property type="match status" value="1"/>
</dbReference>
<keyword evidence="3" id="KW-0675">Receptor</keyword>
<dbReference type="Pfam" id="PF04664">
    <property type="entry name" value="OGFr_N"/>
    <property type="match status" value="1"/>
</dbReference>
<dbReference type="InterPro" id="IPR039574">
    <property type="entry name" value="OGFr"/>
</dbReference>
<feature type="domain" description="Opioid growth factor receptor (OGFr) conserved" evidence="2">
    <location>
        <begin position="28"/>
        <end position="143"/>
    </location>
</feature>